<evidence type="ECO:0000313" key="1">
    <source>
        <dbReference type="EMBL" id="GBP77583.1"/>
    </source>
</evidence>
<proteinExistence type="predicted"/>
<comment type="caution">
    <text evidence="1">The sequence shown here is derived from an EMBL/GenBank/DDBJ whole genome shotgun (WGS) entry which is preliminary data.</text>
</comment>
<protein>
    <submittedName>
        <fullName evidence="1">Uncharacterized protein</fullName>
    </submittedName>
</protein>
<dbReference type="EMBL" id="BGZK01001337">
    <property type="protein sequence ID" value="GBP77583.1"/>
    <property type="molecule type" value="Genomic_DNA"/>
</dbReference>
<sequence length="141" mass="16047">MRNKFNYFESCLKKFHSNDIDNVEPNNNGTRKGCTPSRKSYGTRRYVLHTRLGRLRTWTGCLIKQARVPPAPAPRAPGNRMKLAMTVRSKDSIRRQEHNGSPVKYNDATLVSVPYPKGADGTLLLSRRCMSAFHRPVSFEP</sequence>
<name>A0A4C1YRI3_EUMVA</name>
<reference evidence="1 2" key="1">
    <citation type="journal article" date="2019" name="Commun. Biol.">
        <title>The bagworm genome reveals a unique fibroin gene that provides high tensile strength.</title>
        <authorList>
            <person name="Kono N."/>
            <person name="Nakamura H."/>
            <person name="Ohtoshi R."/>
            <person name="Tomita M."/>
            <person name="Numata K."/>
            <person name="Arakawa K."/>
        </authorList>
    </citation>
    <scope>NUCLEOTIDE SEQUENCE [LARGE SCALE GENOMIC DNA]</scope>
</reference>
<dbReference type="AlphaFoldDB" id="A0A4C1YRI3"/>
<accession>A0A4C1YRI3</accession>
<evidence type="ECO:0000313" key="2">
    <source>
        <dbReference type="Proteomes" id="UP000299102"/>
    </source>
</evidence>
<keyword evidence="2" id="KW-1185">Reference proteome</keyword>
<gene>
    <name evidence="1" type="ORF">EVAR_59326_1</name>
</gene>
<dbReference type="Proteomes" id="UP000299102">
    <property type="component" value="Unassembled WGS sequence"/>
</dbReference>
<organism evidence="1 2">
    <name type="scientific">Eumeta variegata</name>
    <name type="common">Bagworm moth</name>
    <name type="synonym">Eumeta japonica</name>
    <dbReference type="NCBI Taxonomy" id="151549"/>
    <lineage>
        <taxon>Eukaryota</taxon>
        <taxon>Metazoa</taxon>
        <taxon>Ecdysozoa</taxon>
        <taxon>Arthropoda</taxon>
        <taxon>Hexapoda</taxon>
        <taxon>Insecta</taxon>
        <taxon>Pterygota</taxon>
        <taxon>Neoptera</taxon>
        <taxon>Endopterygota</taxon>
        <taxon>Lepidoptera</taxon>
        <taxon>Glossata</taxon>
        <taxon>Ditrysia</taxon>
        <taxon>Tineoidea</taxon>
        <taxon>Psychidae</taxon>
        <taxon>Oiketicinae</taxon>
        <taxon>Eumeta</taxon>
    </lineage>
</organism>